<keyword evidence="3" id="KW-1185">Reference proteome</keyword>
<comment type="caution">
    <text evidence="2">The sequence shown here is derived from an EMBL/GenBank/DDBJ whole genome shotgun (WGS) entry which is preliminary data.</text>
</comment>
<accession>A0A225WEQ3</accession>
<dbReference type="Proteomes" id="UP000198211">
    <property type="component" value="Unassembled WGS sequence"/>
</dbReference>
<feature type="region of interest" description="Disordered" evidence="1">
    <location>
        <begin position="1"/>
        <end position="117"/>
    </location>
</feature>
<name>A0A225WEQ3_9STRA</name>
<organism evidence="2 3">
    <name type="scientific">Phytophthora megakarya</name>
    <dbReference type="NCBI Taxonomy" id="4795"/>
    <lineage>
        <taxon>Eukaryota</taxon>
        <taxon>Sar</taxon>
        <taxon>Stramenopiles</taxon>
        <taxon>Oomycota</taxon>
        <taxon>Peronosporomycetes</taxon>
        <taxon>Peronosporales</taxon>
        <taxon>Peronosporaceae</taxon>
        <taxon>Phytophthora</taxon>
    </lineage>
</organism>
<feature type="non-terminal residue" evidence="2">
    <location>
        <position position="1"/>
    </location>
</feature>
<dbReference type="AlphaFoldDB" id="A0A225WEQ3"/>
<feature type="compositionally biased region" description="Polar residues" evidence="1">
    <location>
        <begin position="93"/>
        <end position="111"/>
    </location>
</feature>
<feature type="compositionally biased region" description="Low complexity" evidence="1">
    <location>
        <begin position="81"/>
        <end position="92"/>
    </location>
</feature>
<sequence>TIYKDSVRSALPAGGSGKGKPPSAVGAGASTVFESVSGSTSSTTTIPAPMTPSTSTRTTPLVRIESLVDRDEGSFSSVDDTQVTSTPPATTTEGNSSDMEAPNTSTTTAGTKCTRRN</sequence>
<reference evidence="3" key="1">
    <citation type="submission" date="2017-03" db="EMBL/GenBank/DDBJ databases">
        <title>Phytopthora megakarya and P. palmivora, two closely related causual agents of cacao black pod achieved similar genome size and gene model numbers by different mechanisms.</title>
        <authorList>
            <person name="Ali S."/>
            <person name="Shao J."/>
            <person name="Larry D.J."/>
            <person name="Kronmiller B."/>
            <person name="Shen D."/>
            <person name="Strem M.D."/>
            <person name="Melnick R.L."/>
            <person name="Guiltinan M.J."/>
            <person name="Tyler B.M."/>
            <person name="Meinhardt L.W."/>
            <person name="Bailey B.A."/>
        </authorList>
    </citation>
    <scope>NUCLEOTIDE SEQUENCE [LARGE SCALE GENOMIC DNA]</scope>
    <source>
        <strain evidence="3">zdho120</strain>
    </source>
</reference>
<evidence type="ECO:0000256" key="1">
    <source>
        <dbReference type="SAM" id="MobiDB-lite"/>
    </source>
</evidence>
<dbReference type="EMBL" id="NBNE01001065">
    <property type="protein sequence ID" value="OWZ15728.1"/>
    <property type="molecule type" value="Genomic_DNA"/>
</dbReference>
<evidence type="ECO:0000313" key="3">
    <source>
        <dbReference type="Proteomes" id="UP000198211"/>
    </source>
</evidence>
<protein>
    <submittedName>
        <fullName evidence="2">Uncharacterized protein</fullName>
    </submittedName>
</protein>
<proteinExistence type="predicted"/>
<evidence type="ECO:0000313" key="2">
    <source>
        <dbReference type="EMBL" id="OWZ15728.1"/>
    </source>
</evidence>
<gene>
    <name evidence="2" type="ORF">PHMEG_00010575</name>
</gene>
<feature type="compositionally biased region" description="Low complexity" evidence="1">
    <location>
        <begin position="9"/>
        <end position="60"/>
    </location>
</feature>